<reference evidence="1" key="1">
    <citation type="submission" date="2023-07" db="EMBL/GenBank/DDBJ databases">
        <authorList>
            <person name="Kim M.K."/>
        </authorList>
    </citation>
    <scope>NUCLEOTIDE SEQUENCE</scope>
    <source>
        <strain evidence="1">ASUV-10-1</strain>
    </source>
</reference>
<evidence type="ECO:0000313" key="2">
    <source>
        <dbReference type="Proteomes" id="UP001176429"/>
    </source>
</evidence>
<dbReference type="Proteomes" id="UP001176429">
    <property type="component" value="Unassembled WGS sequence"/>
</dbReference>
<name>A0ABT9BEQ1_9BACT</name>
<evidence type="ECO:0000313" key="1">
    <source>
        <dbReference type="EMBL" id="MDO7876740.1"/>
    </source>
</evidence>
<sequence length="229" mass="25967">MTIKYATYNAYYTDSTGRIAVIIKNDFQLLSVEIEGVKFEGYGFNNLSIIDKPSYSQEQLQRFTLLPIQVSNPDDNTTYIDEELSNFSLEFVIPQLVIDVVTSHAFSADLLMNYSLNSTDESFVITLPLAGVVYTGRGGWIETAFDQIHNQFAGKYRFKNCYGCIYGDYSVYGNDSFGTMLCFANQKQEYRATSDKAGYMDLAPPRGAVQEIYCCSDYEIRRKGVGYRD</sequence>
<dbReference type="InterPro" id="IPR046271">
    <property type="entry name" value="DUF6304"/>
</dbReference>
<comment type="caution">
    <text evidence="1">The sequence shown here is derived from an EMBL/GenBank/DDBJ whole genome shotgun (WGS) entry which is preliminary data.</text>
</comment>
<dbReference type="Pfam" id="PF19822">
    <property type="entry name" value="DUF6304"/>
    <property type="match status" value="1"/>
</dbReference>
<proteinExistence type="predicted"/>
<gene>
    <name evidence="1" type="ORF">Q5H93_18490</name>
</gene>
<keyword evidence="2" id="KW-1185">Reference proteome</keyword>
<organism evidence="1 2">
    <name type="scientific">Hymenobacter aranciens</name>
    <dbReference type="NCBI Taxonomy" id="3063996"/>
    <lineage>
        <taxon>Bacteria</taxon>
        <taxon>Pseudomonadati</taxon>
        <taxon>Bacteroidota</taxon>
        <taxon>Cytophagia</taxon>
        <taxon>Cytophagales</taxon>
        <taxon>Hymenobacteraceae</taxon>
        <taxon>Hymenobacter</taxon>
    </lineage>
</organism>
<accession>A0ABT9BEQ1</accession>
<dbReference type="EMBL" id="JAUQSY010000013">
    <property type="protein sequence ID" value="MDO7876740.1"/>
    <property type="molecule type" value="Genomic_DNA"/>
</dbReference>
<dbReference type="RefSeq" id="WP_305008122.1">
    <property type="nucleotide sequence ID" value="NZ_JAUQSY010000013.1"/>
</dbReference>
<protein>
    <submittedName>
        <fullName evidence="1">DUF6304 family protein</fullName>
    </submittedName>
</protein>